<feature type="domain" description="MEKHLA" evidence="1">
    <location>
        <begin position="17"/>
        <end position="150"/>
    </location>
</feature>
<sequence>MPSSDRTVLELYHDKAFFHLLVDSYRRIVGKPLVADDRDAYWLYHHAPFAVVAHNTDLDPIFIYANMSAQRCFEYDWEEFTSLPSRLSAEVPNRADRQLLLDKVTRDGYASGYRGARIAKSGRRFWIEDGCVWQLMGQDGQRYGQAATFPIIDQAV</sequence>
<keyword evidence="3" id="KW-1185">Reference proteome</keyword>
<name>A0AAF1KPX8_9HYPH</name>
<dbReference type="Proteomes" id="UP000249499">
    <property type="component" value="Plasmid unnamed3"/>
</dbReference>
<evidence type="ECO:0000259" key="1">
    <source>
        <dbReference type="Pfam" id="PF08670"/>
    </source>
</evidence>
<protein>
    <submittedName>
        <fullName evidence="2">MEKHLA domain-containing protein</fullName>
    </submittedName>
</protein>
<dbReference type="EMBL" id="CP117260">
    <property type="protein sequence ID" value="WFR99198.1"/>
    <property type="molecule type" value="Genomic_DNA"/>
</dbReference>
<dbReference type="AlphaFoldDB" id="A0AAF1KPX8"/>
<dbReference type="RefSeq" id="WP_111218365.1">
    <property type="nucleotide sequence ID" value="NZ_CP117260.1"/>
</dbReference>
<dbReference type="SUPFAM" id="SSF55785">
    <property type="entry name" value="PYP-like sensor domain (PAS domain)"/>
    <property type="match status" value="1"/>
</dbReference>
<dbReference type="InterPro" id="IPR013978">
    <property type="entry name" value="MEKHLA"/>
</dbReference>
<organism evidence="2 3">
    <name type="scientific">Rhizobium tumorigenes</name>
    <dbReference type="NCBI Taxonomy" id="2041385"/>
    <lineage>
        <taxon>Bacteria</taxon>
        <taxon>Pseudomonadati</taxon>
        <taxon>Pseudomonadota</taxon>
        <taxon>Alphaproteobacteria</taxon>
        <taxon>Hyphomicrobiales</taxon>
        <taxon>Rhizobiaceae</taxon>
        <taxon>Rhizobium/Agrobacterium group</taxon>
        <taxon>Rhizobium</taxon>
    </lineage>
</organism>
<proteinExistence type="predicted"/>
<dbReference type="InterPro" id="IPR035965">
    <property type="entry name" value="PAS-like_dom_sf"/>
</dbReference>
<dbReference type="Gene3D" id="3.30.450.20">
    <property type="entry name" value="PAS domain"/>
    <property type="match status" value="1"/>
</dbReference>
<evidence type="ECO:0000313" key="2">
    <source>
        <dbReference type="EMBL" id="WFR99198.1"/>
    </source>
</evidence>
<accession>A0AAF1KPX8</accession>
<dbReference type="KEGG" id="rtu:PR017_27800"/>
<gene>
    <name evidence="2" type="ORF">PR017_27800</name>
</gene>
<reference evidence="3" key="2">
    <citation type="journal article" date="2023" name="MicrobiologyOpen">
        <title>Genomics of the tumorigenes clade of the family Rhizobiaceae and description of Rhizobium rhododendri sp. nov.</title>
        <authorList>
            <person name="Kuzmanovic N."/>
            <person name="diCenzo G.C."/>
            <person name="Bunk B."/>
            <person name="Sproeer C."/>
            <person name="Fruehling A."/>
            <person name="Neumann-Schaal M."/>
            <person name="Overmann J."/>
            <person name="Smalla K."/>
        </authorList>
    </citation>
    <scope>NUCLEOTIDE SEQUENCE [LARGE SCALE GENOMIC DNA]</scope>
    <source>
        <strain evidence="3">1078</strain>
        <plasmid evidence="3">unnamed3</plasmid>
    </source>
</reference>
<keyword evidence="2" id="KW-0614">Plasmid</keyword>
<reference evidence="2 3" key="1">
    <citation type="journal article" date="2018" name="Sci. Rep.">
        <title>Rhizobium tumorigenes sp. nov., a novel plant tumorigenic bacterium isolated from cane gall tumors on thornless blackberry.</title>
        <authorList>
            <person name="Kuzmanovi N."/>
            <person name="Smalla K."/>
            <person name="Gronow S."/>
            <person name="PuBawska J."/>
        </authorList>
    </citation>
    <scope>NUCLEOTIDE SEQUENCE [LARGE SCALE GENOMIC DNA]</scope>
    <source>
        <strain evidence="2 3">1078</strain>
    </source>
</reference>
<geneLocation type="plasmid" evidence="2 3">
    <name>unnamed3</name>
</geneLocation>
<evidence type="ECO:0000313" key="3">
    <source>
        <dbReference type="Proteomes" id="UP000249499"/>
    </source>
</evidence>
<dbReference type="Pfam" id="PF08670">
    <property type="entry name" value="MEKHLA"/>
    <property type="match status" value="1"/>
</dbReference>